<keyword evidence="5" id="KW-1185">Reference proteome</keyword>
<evidence type="ECO:0000256" key="1">
    <source>
        <dbReference type="ARBA" id="ARBA00005725"/>
    </source>
</evidence>
<sequence length="118" mass="12811">MPHPTHPTRTILFLLLISFLSEFGVDVDRVNAVEPAKSAFAVKSGIRRAVEAEGIPHTLVANFFFSGYFLPNLAQPGSQSPPTDKVVILSDGTAKGKLLLNCHPSLKTRSCGVYYRVA</sequence>
<gene>
    <name evidence="4" type="ORF">DM860_014854</name>
</gene>
<feature type="domain" description="NmrA-like" evidence="3">
    <location>
        <begin position="19"/>
        <end position="88"/>
    </location>
</feature>
<evidence type="ECO:0000313" key="4">
    <source>
        <dbReference type="EMBL" id="RAL45465.1"/>
    </source>
</evidence>
<reference evidence="4 5" key="1">
    <citation type="submission" date="2018-06" db="EMBL/GenBank/DDBJ databases">
        <title>The Genome of Cuscuta australis (Dodder) Provides Insight into the Evolution of Plant Parasitism.</title>
        <authorList>
            <person name="Liu H."/>
        </authorList>
    </citation>
    <scope>NUCLEOTIDE SEQUENCE [LARGE SCALE GENOMIC DNA]</scope>
    <source>
        <strain evidence="5">cv. Yunnan</strain>
        <tissue evidence="4">Vines</tissue>
    </source>
</reference>
<dbReference type="InterPro" id="IPR036291">
    <property type="entry name" value="NAD(P)-bd_dom_sf"/>
</dbReference>
<comment type="caution">
    <text evidence="4">The sequence shown here is derived from an EMBL/GenBank/DDBJ whole genome shotgun (WGS) entry which is preliminary data.</text>
</comment>
<accession>A0A328DI47</accession>
<feature type="signal peptide" evidence="2">
    <location>
        <begin position="1"/>
        <end position="32"/>
    </location>
</feature>
<dbReference type="SUPFAM" id="SSF51735">
    <property type="entry name" value="NAD(P)-binding Rossmann-fold domains"/>
    <property type="match status" value="1"/>
</dbReference>
<name>A0A328DI47_9ASTE</name>
<organism evidence="4 5">
    <name type="scientific">Cuscuta australis</name>
    <dbReference type="NCBI Taxonomy" id="267555"/>
    <lineage>
        <taxon>Eukaryota</taxon>
        <taxon>Viridiplantae</taxon>
        <taxon>Streptophyta</taxon>
        <taxon>Embryophyta</taxon>
        <taxon>Tracheophyta</taxon>
        <taxon>Spermatophyta</taxon>
        <taxon>Magnoliopsida</taxon>
        <taxon>eudicotyledons</taxon>
        <taxon>Gunneridae</taxon>
        <taxon>Pentapetalae</taxon>
        <taxon>asterids</taxon>
        <taxon>lamiids</taxon>
        <taxon>Solanales</taxon>
        <taxon>Convolvulaceae</taxon>
        <taxon>Cuscuteae</taxon>
        <taxon>Cuscuta</taxon>
        <taxon>Cuscuta subgen. Grammica</taxon>
        <taxon>Cuscuta sect. Cleistogrammica</taxon>
    </lineage>
</organism>
<feature type="chain" id="PRO_5016372132" description="NmrA-like domain-containing protein" evidence="2">
    <location>
        <begin position="33"/>
        <end position="118"/>
    </location>
</feature>
<dbReference type="Proteomes" id="UP000249390">
    <property type="component" value="Unassembled WGS sequence"/>
</dbReference>
<dbReference type="EMBL" id="NQVE01000133">
    <property type="protein sequence ID" value="RAL45465.1"/>
    <property type="molecule type" value="Genomic_DNA"/>
</dbReference>
<comment type="similarity">
    <text evidence="1">Belongs to the NmrA-type oxidoreductase family. Isoflavone reductase subfamily.</text>
</comment>
<evidence type="ECO:0000313" key="5">
    <source>
        <dbReference type="Proteomes" id="UP000249390"/>
    </source>
</evidence>
<proteinExistence type="inferred from homology"/>
<dbReference type="PANTHER" id="PTHR43349:SF35">
    <property type="entry name" value="PHENYLCOUMARAN BENZYLIC ETHER REDUCTASE 1"/>
    <property type="match status" value="1"/>
</dbReference>
<dbReference type="InterPro" id="IPR008030">
    <property type="entry name" value="NmrA-like"/>
</dbReference>
<dbReference type="InterPro" id="IPR050608">
    <property type="entry name" value="NmrA-type/Isoflavone_red_sf"/>
</dbReference>
<protein>
    <recommendedName>
        <fullName evidence="3">NmrA-like domain-containing protein</fullName>
    </recommendedName>
</protein>
<evidence type="ECO:0000259" key="3">
    <source>
        <dbReference type="Pfam" id="PF05368"/>
    </source>
</evidence>
<dbReference type="Pfam" id="PF05368">
    <property type="entry name" value="NmrA"/>
    <property type="match status" value="1"/>
</dbReference>
<dbReference type="Gene3D" id="3.40.50.720">
    <property type="entry name" value="NAD(P)-binding Rossmann-like Domain"/>
    <property type="match status" value="1"/>
</dbReference>
<evidence type="ECO:0000256" key="2">
    <source>
        <dbReference type="SAM" id="SignalP"/>
    </source>
</evidence>
<dbReference type="AlphaFoldDB" id="A0A328DI47"/>
<dbReference type="PANTHER" id="PTHR43349">
    <property type="entry name" value="PINORESINOL REDUCTASE-RELATED"/>
    <property type="match status" value="1"/>
</dbReference>
<keyword evidence="2" id="KW-0732">Signal</keyword>